<protein>
    <submittedName>
        <fullName evidence="1">Pre-mRNA-splicing factor prp46</fullName>
    </submittedName>
</protein>
<sequence length="113" mass="12015">MPNILCTGSRDGVMRVFDVRQPHTAVSVTATHKNTLTSLSSPASGRNGAGCHLIFSGSLDRRVIVQDWRMQRNTQPMVIIGKLSSAVMGLAAHPSDPTIAIATLTGVYALNIS</sequence>
<dbReference type="SUPFAM" id="SSF50978">
    <property type="entry name" value="WD40 repeat-like"/>
    <property type="match status" value="1"/>
</dbReference>
<evidence type="ECO:0000313" key="1">
    <source>
        <dbReference type="EMBL" id="JAF98219.1"/>
    </source>
</evidence>
<gene>
    <name evidence="1" type="primary">prp46</name>
    <name evidence="1" type="ORF">CM83_19683</name>
</gene>
<proteinExistence type="predicted"/>
<reference evidence="1" key="2">
    <citation type="submission" date="2014-07" db="EMBL/GenBank/DDBJ databases">
        <authorList>
            <person name="Hull J."/>
        </authorList>
    </citation>
    <scope>NUCLEOTIDE SEQUENCE</scope>
</reference>
<dbReference type="Gene3D" id="2.130.10.10">
    <property type="entry name" value="YVTN repeat-like/Quinoprotein amine dehydrogenase"/>
    <property type="match status" value="1"/>
</dbReference>
<dbReference type="EMBL" id="GBHO01045384">
    <property type="protein sequence ID" value="JAF98219.1"/>
    <property type="molecule type" value="Transcribed_RNA"/>
</dbReference>
<dbReference type="AlphaFoldDB" id="A0A0A9W029"/>
<organism evidence="1">
    <name type="scientific">Lygus hesperus</name>
    <name type="common">Western plant bug</name>
    <dbReference type="NCBI Taxonomy" id="30085"/>
    <lineage>
        <taxon>Eukaryota</taxon>
        <taxon>Metazoa</taxon>
        <taxon>Ecdysozoa</taxon>
        <taxon>Arthropoda</taxon>
        <taxon>Hexapoda</taxon>
        <taxon>Insecta</taxon>
        <taxon>Pterygota</taxon>
        <taxon>Neoptera</taxon>
        <taxon>Paraneoptera</taxon>
        <taxon>Hemiptera</taxon>
        <taxon>Heteroptera</taxon>
        <taxon>Panheteroptera</taxon>
        <taxon>Cimicomorpha</taxon>
        <taxon>Miridae</taxon>
        <taxon>Mirini</taxon>
        <taxon>Lygus</taxon>
    </lineage>
</organism>
<reference evidence="1" key="1">
    <citation type="journal article" date="2014" name="PLoS ONE">
        <title>Transcriptome-Based Identification of ABC Transporters in the Western Tarnished Plant Bug Lygus hesperus.</title>
        <authorList>
            <person name="Hull J.J."/>
            <person name="Chaney K."/>
            <person name="Geib S.M."/>
            <person name="Fabrick J.A."/>
            <person name="Brent C.S."/>
            <person name="Walsh D."/>
            <person name="Lavine L.C."/>
        </authorList>
    </citation>
    <scope>NUCLEOTIDE SEQUENCE</scope>
</reference>
<dbReference type="InterPro" id="IPR036322">
    <property type="entry name" value="WD40_repeat_dom_sf"/>
</dbReference>
<name>A0A0A9W029_LYGHE</name>
<dbReference type="InterPro" id="IPR015943">
    <property type="entry name" value="WD40/YVTN_repeat-like_dom_sf"/>
</dbReference>
<accession>A0A0A9W029</accession>